<gene>
    <name evidence="2" type="ORF">PAM7066_01908</name>
</gene>
<keyword evidence="3" id="KW-1185">Reference proteome</keyword>
<organism evidence="2 3">
    <name type="scientific">Palleronia marisminoris</name>
    <dbReference type="NCBI Taxonomy" id="315423"/>
    <lineage>
        <taxon>Bacteria</taxon>
        <taxon>Pseudomonadati</taxon>
        <taxon>Pseudomonadota</taxon>
        <taxon>Alphaproteobacteria</taxon>
        <taxon>Rhodobacterales</taxon>
        <taxon>Roseobacteraceae</taxon>
        <taxon>Palleronia</taxon>
    </lineage>
</organism>
<dbReference type="AlphaFoldDB" id="A0A1Y5SMA1"/>
<sequence>MFRTLAAAAIGLTLAVAPIATAPAQALDDRQAAGIIAGAVILGLGAALSQNGNVDVEVHAGQPNRGYGHSRRGSVRALPGSCLRHLDTRRGTYSVFGQRCLARSGVNLRHLPRRCETDIRVNRRLARVYEARCLQHNGWRVARRHY</sequence>
<dbReference type="EMBL" id="FWFV01000004">
    <property type="protein sequence ID" value="SLN43446.1"/>
    <property type="molecule type" value="Genomic_DNA"/>
</dbReference>
<dbReference type="STRING" id="315423.SAMN04488020_104285"/>
<evidence type="ECO:0000313" key="3">
    <source>
        <dbReference type="Proteomes" id="UP000193870"/>
    </source>
</evidence>
<evidence type="ECO:0000313" key="2">
    <source>
        <dbReference type="EMBL" id="SLN43446.1"/>
    </source>
</evidence>
<dbReference type="OrthoDB" id="7876829at2"/>
<evidence type="ECO:0000256" key="1">
    <source>
        <dbReference type="SAM" id="SignalP"/>
    </source>
</evidence>
<name>A0A1Y5SMA1_9RHOB</name>
<keyword evidence="1" id="KW-0732">Signal</keyword>
<feature type="chain" id="PRO_5011006633" evidence="1">
    <location>
        <begin position="27"/>
        <end position="146"/>
    </location>
</feature>
<feature type="signal peptide" evidence="1">
    <location>
        <begin position="1"/>
        <end position="26"/>
    </location>
</feature>
<dbReference type="Proteomes" id="UP000193870">
    <property type="component" value="Unassembled WGS sequence"/>
</dbReference>
<reference evidence="2 3" key="1">
    <citation type="submission" date="2017-03" db="EMBL/GenBank/DDBJ databases">
        <authorList>
            <person name="Afonso C.L."/>
            <person name="Miller P.J."/>
            <person name="Scott M.A."/>
            <person name="Spackman E."/>
            <person name="Goraichik I."/>
            <person name="Dimitrov K.M."/>
            <person name="Suarez D.L."/>
            <person name="Swayne D.E."/>
        </authorList>
    </citation>
    <scope>NUCLEOTIDE SEQUENCE [LARGE SCALE GENOMIC DNA]</scope>
    <source>
        <strain evidence="2 3">CECT 7066</strain>
    </source>
</reference>
<proteinExistence type="predicted"/>
<protein>
    <submittedName>
        <fullName evidence="2">Uncharacterized protein</fullName>
    </submittedName>
</protein>
<accession>A0A1Y5SMA1</accession>
<dbReference type="RefSeq" id="WP_085853891.1">
    <property type="nucleotide sequence ID" value="NZ_FOPF01000004.1"/>
</dbReference>